<protein>
    <submittedName>
        <fullName evidence="1">Uncharacterized protein</fullName>
    </submittedName>
</protein>
<gene>
    <name evidence="1" type="ORF">M3215_23330</name>
</gene>
<reference evidence="1" key="1">
    <citation type="submission" date="2022-05" db="EMBL/GenBank/DDBJ databases">
        <title>Comparative Genomics of Spacecraft Associated Microbes.</title>
        <authorList>
            <person name="Tran M.T."/>
            <person name="Wright A."/>
            <person name="Seuylemezian A."/>
            <person name="Eisen J."/>
            <person name="Coil D."/>
        </authorList>
    </citation>
    <scope>NUCLEOTIDE SEQUENCE</scope>
    <source>
        <strain evidence="1">FAIRING 10M-2.2</strain>
    </source>
</reference>
<evidence type="ECO:0000313" key="2">
    <source>
        <dbReference type="Proteomes" id="UP001202289"/>
    </source>
</evidence>
<keyword evidence="2" id="KW-1185">Reference proteome</keyword>
<dbReference type="EMBL" id="JAMBOP010000103">
    <property type="protein sequence ID" value="MCM3738609.1"/>
    <property type="molecule type" value="Genomic_DNA"/>
</dbReference>
<dbReference type="Proteomes" id="UP001202289">
    <property type="component" value="Unassembled WGS sequence"/>
</dbReference>
<accession>A0ACC6AEA0</accession>
<name>A0ACC6AEA0_9BACI</name>
<organism evidence="1 2">
    <name type="scientific">Bacillus cytotoxicus</name>
    <dbReference type="NCBI Taxonomy" id="580165"/>
    <lineage>
        <taxon>Bacteria</taxon>
        <taxon>Bacillati</taxon>
        <taxon>Bacillota</taxon>
        <taxon>Bacilli</taxon>
        <taxon>Bacillales</taxon>
        <taxon>Bacillaceae</taxon>
        <taxon>Bacillus</taxon>
        <taxon>Bacillus cereus group</taxon>
    </lineage>
</organism>
<feature type="non-terminal residue" evidence="1">
    <location>
        <position position="104"/>
    </location>
</feature>
<evidence type="ECO:0000313" key="1">
    <source>
        <dbReference type="EMBL" id="MCM3738609.1"/>
    </source>
</evidence>
<proteinExistence type="predicted"/>
<sequence length="104" mass="11511">MNKIRYAVLELAHSLVQATPLKTVSPNYFVCCAVQAAGEALDQGKPGIYSVEAQKVRAAIRASLGAHNVLESWLRARRDSGFDAEADDAEPRLRATRLAWIKWM</sequence>
<comment type="caution">
    <text evidence="1">The sequence shown here is derived from an EMBL/GenBank/DDBJ whole genome shotgun (WGS) entry which is preliminary data.</text>
</comment>